<gene>
    <name evidence="8" type="ORF">HMPREF1563_4036</name>
</gene>
<evidence type="ECO:0000256" key="5">
    <source>
        <dbReference type="PIRSR" id="PIRSR604574-1"/>
    </source>
</evidence>
<dbReference type="PANTHER" id="PTHR16557:SF2">
    <property type="entry name" value="NUCLEIC ACID DIOXYGENASE ALKBH1"/>
    <property type="match status" value="1"/>
</dbReference>
<organism evidence="8 9">
    <name type="scientific">Providencia alcalifaciens 205/92</name>
    <dbReference type="NCBI Taxonomy" id="1256988"/>
    <lineage>
        <taxon>Bacteria</taxon>
        <taxon>Pseudomonadati</taxon>
        <taxon>Pseudomonadota</taxon>
        <taxon>Gammaproteobacteria</taxon>
        <taxon>Enterobacterales</taxon>
        <taxon>Morganellaceae</taxon>
        <taxon>Providencia</taxon>
    </lineage>
</organism>
<evidence type="ECO:0000256" key="6">
    <source>
        <dbReference type="PIRSR" id="PIRSR604574-2"/>
    </source>
</evidence>
<dbReference type="GO" id="GO:0035516">
    <property type="term" value="F:broad specificity oxidative DNA demethylase activity"/>
    <property type="evidence" value="ECO:0007669"/>
    <property type="project" value="TreeGrafter"/>
</dbReference>
<dbReference type="InterPro" id="IPR027450">
    <property type="entry name" value="AlkB-like"/>
</dbReference>
<reference evidence="8 9" key="1">
    <citation type="submission" date="2014-01" db="EMBL/GenBank/DDBJ databases">
        <authorList>
            <person name="Durkin A.S."/>
            <person name="McCorrison J."/>
            <person name="Torralba M."/>
            <person name="Gillis M."/>
            <person name="Haft D.H."/>
            <person name="Methe B."/>
            <person name="Sutton G."/>
            <person name="Nelson K.E."/>
        </authorList>
    </citation>
    <scope>NUCLEOTIDE SEQUENCE [LARGE SCALE GENOMIC DNA]</scope>
    <source>
        <strain evidence="8 9">205/92</strain>
    </source>
</reference>
<keyword evidence="3" id="KW-0560">Oxidoreductase</keyword>
<name>A0AAV3M1M7_9GAMM</name>
<feature type="binding site" evidence="6">
    <location>
        <position position="128"/>
    </location>
    <ligand>
        <name>Fe cation</name>
        <dbReference type="ChEBI" id="CHEBI:24875"/>
        <note>catalytic</note>
    </ligand>
</feature>
<dbReference type="GO" id="GO:0035513">
    <property type="term" value="P:oxidative RNA demethylation"/>
    <property type="evidence" value="ECO:0007669"/>
    <property type="project" value="TreeGrafter"/>
</dbReference>
<feature type="binding site" evidence="5">
    <location>
        <position position="158"/>
    </location>
    <ligand>
        <name>substrate</name>
    </ligand>
</feature>
<feature type="binding site" evidence="5">
    <location>
        <begin position="201"/>
        <end position="207"/>
    </location>
    <ligand>
        <name>2-oxoglutarate</name>
        <dbReference type="ChEBI" id="CHEBI:16810"/>
    </ligand>
</feature>
<dbReference type="InterPro" id="IPR005123">
    <property type="entry name" value="Oxoglu/Fe-dep_dioxygenase_dom"/>
</dbReference>
<dbReference type="Pfam" id="PF13532">
    <property type="entry name" value="2OG-FeII_Oxy_2"/>
    <property type="match status" value="1"/>
</dbReference>
<comment type="caution">
    <text evidence="8">The sequence shown here is derived from an EMBL/GenBank/DDBJ whole genome shotgun (WGS) entry which is preliminary data.</text>
</comment>
<sequence>MLFPDEDNTIDIASDAYLLKGFLLGQGEQILAELSAVISQAPLRHMETPSGYAMSVAMTNCGDWGWVTDHHGYRYSSIDPNTQQAWPLMPALFKQLSINAAEKAGFVGFAPDACLINRYGVGAKMSLHQDKDEADFSQPIVSFSLGLPAIFDFGGSTREHPRKSIELEHGDVFVWGGRSRLNYHGVRHIKSGVHPQFGAYRFNLTFRRSQSAK</sequence>
<dbReference type="PANTHER" id="PTHR16557">
    <property type="entry name" value="ALKYLATED DNA REPAIR PROTEIN ALKB-RELATED"/>
    <property type="match status" value="1"/>
</dbReference>
<feature type="binding site" evidence="6">
    <location>
        <position position="130"/>
    </location>
    <ligand>
        <name>Fe cation</name>
        <dbReference type="ChEBI" id="CHEBI:24875"/>
        <note>catalytic</note>
    </ligand>
</feature>
<evidence type="ECO:0000256" key="1">
    <source>
        <dbReference type="ARBA" id="ARBA00022723"/>
    </source>
</evidence>
<keyword evidence="1 6" id="KW-0479">Metal-binding</keyword>
<dbReference type="GO" id="GO:0035515">
    <property type="term" value="F:oxidative RNA demethylase activity"/>
    <property type="evidence" value="ECO:0007669"/>
    <property type="project" value="TreeGrafter"/>
</dbReference>
<dbReference type="InterPro" id="IPR004574">
    <property type="entry name" value="Alkb"/>
</dbReference>
<feature type="binding site" evidence="6">
    <location>
        <position position="184"/>
    </location>
    <ligand>
        <name>Fe cation</name>
        <dbReference type="ChEBI" id="CHEBI:24875"/>
        <note>catalytic</note>
    </ligand>
</feature>
<evidence type="ECO:0000256" key="2">
    <source>
        <dbReference type="ARBA" id="ARBA00022964"/>
    </source>
</evidence>
<feature type="domain" description="Fe2OG dioxygenase" evidence="7">
    <location>
        <begin position="110"/>
        <end position="210"/>
    </location>
</feature>
<evidence type="ECO:0000313" key="8">
    <source>
        <dbReference type="EMBL" id="EUD09530.1"/>
    </source>
</evidence>
<dbReference type="GO" id="GO:0005737">
    <property type="term" value="C:cytoplasm"/>
    <property type="evidence" value="ECO:0007669"/>
    <property type="project" value="TreeGrafter"/>
</dbReference>
<keyword evidence="4 6" id="KW-0408">Iron</keyword>
<comment type="cofactor">
    <cofactor evidence="6">
        <name>Fe(2+)</name>
        <dbReference type="ChEBI" id="CHEBI:29033"/>
    </cofactor>
    <text evidence="6">Binds 1 Fe(2+) ion per subunit.</text>
</comment>
<evidence type="ECO:0000256" key="3">
    <source>
        <dbReference type="ARBA" id="ARBA00023002"/>
    </source>
</evidence>
<accession>A0AAV3M1M7</accession>
<dbReference type="SUPFAM" id="SSF51197">
    <property type="entry name" value="Clavaminate synthase-like"/>
    <property type="match status" value="1"/>
</dbReference>
<proteinExistence type="predicted"/>
<keyword evidence="2" id="KW-0223">Dioxygenase</keyword>
<feature type="binding site" evidence="5">
    <location>
        <position position="66"/>
    </location>
    <ligand>
        <name>substrate</name>
    </ligand>
</feature>
<dbReference type="Gene3D" id="2.60.120.590">
    <property type="entry name" value="Alpha-ketoglutarate-dependent dioxygenase AlkB-like"/>
    <property type="match status" value="1"/>
</dbReference>
<dbReference type="InterPro" id="IPR037151">
    <property type="entry name" value="AlkB-like_sf"/>
</dbReference>
<dbReference type="Proteomes" id="UP000022311">
    <property type="component" value="Unassembled WGS sequence"/>
</dbReference>
<dbReference type="RefSeq" id="WP_036963683.1">
    <property type="nucleotide sequence ID" value="NZ_JALD01000072.1"/>
</dbReference>
<evidence type="ECO:0000259" key="7">
    <source>
        <dbReference type="PROSITE" id="PS51471"/>
    </source>
</evidence>
<feature type="binding site" evidence="5">
    <location>
        <begin position="73"/>
        <end position="75"/>
    </location>
    <ligand>
        <name>substrate</name>
    </ligand>
</feature>
<dbReference type="AlphaFoldDB" id="A0AAV3M1M7"/>
<feature type="binding site" evidence="5">
    <location>
        <begin position="117"/>
        <end position="119"/>
    </location>
    <ligand>
        <name>2-oxoglutarate</name>
        <dbReference type="ChEBI" id="CHEBI:16810"/>
    </ligand>
</feature>
<evidence type="ECO:0000313" key="9">
    <source>
        <dbReference type="Proteomes" id="UP000022311"/>
    </source>
</evidence>
<dbReference type="NCBIfam" id="NF011930">
    <property type="entry name" value="PRK15401.1"/>
    <property type="match status" value="1"/>
</dbReference>
<protein>
    <submittedName>
        <fullName evidence="8">Alkylated DNA repair protein AlkB</fullName>
    </submittedName>
</protein>
<dbReference type="GO" id="GO:0008198">
    <property type="term" value="F:ferrous iron binding"/>
    <property type="evidence" value="ECO:0007669"/>
    <property type="project" value="TreeGrafter"/>
</dbReference>
<feature type="binding site" evidence="5">
    <location>
        <position position="132"/>
    </location>
    <ligand>
        <name>substrate</name>
    </ligand>
</feature>
<evidence type="ECO:0000256" key="4">
    <source>
        <dbReference type="ARBA" id="ARBA00023004"/>
    </source>
</evidence>
<dbReference type="EMBL" id="JALD01000072">
    <property type="protein sequence ID" value="EUD09530.1"/>
    <property type="molecule type" value="Genomic_DNA"/>
</dbReference>
<dbReference type="PROSITE" id="PS51471">
    <property type="entry name" value="FE2OG_OXY"/>
    <property type="match status" value="1"/>
</dbReference>